<sequence>MLLLLTSRDLALALNQILSPAPLFLPHPHHLLTPPYPAFPDRTLQSHPCRSPSAAEAAPPSLSPLRRYSDGAASEHAARARPSQLPAMQQPHDGNYGYGTPSMGMYPNGQQQASPLGAYSFPAAPVDFYGAGGSSNGGPSAPYMPQSSSSQSPVYPSNGRPLASPEQGSTDGNGSPTAPKPSAAKRSSGAKKKSSKASAADAAAAAAAAQAEEEHDDEADGKRRRVQRACDSCRKKKCDVRARVYLCGCSKTPRSASQLLRRARGAHGAHGAGACSARAGCRLHRPHRSDAPPAGRGRRREAGLGGSAATRRHTARLRRTWRPRRKRRATRPCRGARAQRAQERGRGRRGRRGERGHRIHLAAVHPGIQQIAHRHRAAGGLLPGDQHRVRTAQLGRRQVHRPRRTGRAERRPRVGRQRLSRQGVGLPPH</sequence>
<feature type="region of interest" description="Disordered" evidence="1">
    <location>
        <begin position="380"/>
        <end position="429"/>
    </location>
</feature>
<feature type="compositionally biased region" description="Low complexity" evidence="1">
    <location>
        <begin position="137"/>
        <end position="157"/>
    </location>
</feature>
<organism evidence="2 3">
    <name type="scientific">Tilletiopsis washingtonensis</name>
    <dbReference type="NCBI Taxonomy" id="58919"/>
    <lineage>
        <taxon>Eukaryota</taxon>
        <taxon>Fungi</taxon>
        <taxon>Dikarya</taxon>
        <taxon>Basidiomycota</taxon>
        <taxon>Ustilaginomycotina</taxon>
        <taxon>Exobasidiomycetes</taxon>
        <taxon>Entylomatales</taxon>
        <taxon>Entylomatales incertae sedis</taxon>
        <taxon>Tilletiopsis</taxon>
    </lineage>
</organism>
<dbReference type="AlphaFoldDB" id="A0A316ZBE9"/>
<evidence type="ECO:0000313" key="2">
    <source>
        <dbReference type="EMBL" id="PWN98869.1"/>
    </source>
</evidence>
<dbReference type="Proteomes" id="UP000245946">
    <property type="component" value="Unassembled WGS sequence"/>
</dbReference>
<reference evidence="2 3" key="1">
    <citation type="journal article" date="2018" name="Mol. Biol. Evol.">
        <title>Broad Genomic Sampling Reveals a Smut Pathogenic Ancestry of the Fungal Clade Ustilaginomycotina.</title>
        <authorList>
            <person name="Kijpornyongpan T."/>
            <person name="Mondo S.J."/>
            <person name="Barry K."/>
            <person name="Sandor L."/>
            <person name="Lee J."/>
            <person name="Lipzen A."/>
            <person name="Pangilinan J."/>
            <person name="LaButti K."/>
            <person name="Hainaut M."/>
            <person name="Henrissat B."/>
            <person name="Grigoriev I.V."/>
            <person name="Spatafora J.W."/>
            <person name="Aime M.C."/>
        </authorList>
    </citation>
    <scope>NUCLEOTIDE SEQUENCE [LARGE SCALE GENOMIC DNA]</scope>
    <source>
        <strain evidence="2 3">MCA 4186</strain>
    </source>
</reference>
<dbReference type="RefSeq" id="XP_025599148.1">
    <property type="nucleotide sequence ID" value="XM_025739720.1"/>
</dbReference>
<feature type="region of interest" description="Disordered" evidence="1">
    <location>
        <begin position="136"/>
        <end position="232"/>
    </location>
</feature>
<dbReference type="GeneID" id="37267266"/>
<protein>
    <submittedName>
        <fullName evidence="2">Uncharacterized protein</fullName>
    </submittedName>
</protein>
<dbReference type="EMBL" id="KZ819290">
    <property type="protein sequence ID" value="PWN98869.1"/>
    <property type="molecule type" value="Genomic_DNA"/>
</dbReference>
<feature type="compositionally biased region" description="Polar residues" evidence="1">
    <location>
        <begin position="166"/>
        <end position="176"/>
    </location>
</feature>
<accession>A0A316ZBE9</accession>
<name>A0A316ZBE9_9BASI</name>
<feature type="compositionally biased region" description="Basic residues" evidence="1">
    <location>
        <begin position="310"/>
        <end position="331"/>
    </location>
</feature>
<feature type="region of interest" description="Disordered" evidence="1">
    <location>
        <begin position="36"/>
        <end position="111"/>
    </location>
</feature>
<evidence type="ECO:0000313" key="3">
    <source>
        <dbReference type="Proteomes" id="UP000245946"/>
    </source>
</evidence>
<feature type="compositionally biased region" description="Low complexity" evidence="1">
    <location>
        <begin position="196"/>
        <end position="210"/>
    </location>
</feature>
<feature type="compositionally biased region" description="Low complexity" evidence="1">
    <location>
        <begin position="51"/>
        <end position="65"/>
    </location>
</feature>
<keyword evidence="3" id="KW-1185">Reference proteome</keyword>
<feature type="region of interest" description="Disordered" evidence="1">
    <location>
        <begin position="283"/>
        <end position="358"/>
    </location>
</feature>
<proteinExistence type="predicted"/>
<evidence type="ECO:0000256" key="1">
    <source>
        <dbReference type="SAM" id="MobiDB-lite"/>
    </source>
</evidence>
<gene>
    <name evidence="2" type="ORF">FA09DRAFT_257055</name>
</gene>
<feature type="compositionally biased region" description="Basic residues" evidence="1">
    <location>
        <begin position="346"/>
        <end position="358"/>
    </location>
</feature>